<evidence type="ECO:0000313" key="1">
    <source>
        <dbReference type="EMBL" id="KAJ8706434.1"/>
    </source>
</evidence>
<dbReference type="EMBL" id="CM056804">
    <property type="protein sequence ID" value="KAJ8706434.1"/>
    <property type="molecule type" value="Genomic_DNA"/>
</dbReference>
<organism evidence="1 2">
    <name type="scientific">Mythimna loreyi</name>
    <dbReference type="NCBI Taxonomy" id="667449"/>
    <lineage>
        <taxon>Eukaryota</taxon>
        <taxon>Metazoa</taxon>
        <taxon>Ecdysozoa</taxon>
        <taxon>Arthropoda</taxon>
        <taxon>Hexapoda</taxon>
        <taxon>Insecta</taxon>
        <taxon>Pterygota</taxon>
        <taxon>Neoptera</taxon>
        <taxon>Endopterygota</taxon>
        <taxon>Lepidoptera</taxon>
        <taxon>Glossata</taxon>
        <taxon>Ditrysia</taxon>
        <taxon>Noctuoidea</taxon>
        <taxon>Noctuidae</taxon>
        <taxon>Noctuinae</taxon>
        <taxon>Hadenini</taxon>
        <taxon>Mythimna</taxon>
    </lineage>
</organism>
<name>A0ACC2Q2H2_9NEOP</name>
<proteinExistence type="predicted"/>
<protein>
    <submittedName>
        <fullName evidence="1">Uncharacterized protein</fullName>
    </submittedName>
</protein>
<reference evidence="1" key="1">
    <citation type="submission" date="2023-03" db="EMBL/GenBank/DDBJ databases">
        <title>Chromosome-level genomes of two armyworms, Mythimna separata and Mythimna loreyi, provide insights into the biosynthesis and reception of sex pheromones.</title>
        <authorList>
            <person name="Zhao H."/>
        </authorList>
    </citation>
    <scope>NUCLEOTIDE SEQUENCE</scope>
    <source>
        <strain evidence="1">BeijingLab</strain>
    </source>
</reference>
<comment type="caution">
    <text evidence="1">The sequence shown here is derived from an EMBL/GenBank/DDBJ whole genome shotgun (WGS) entry which is preliminary data.</text>
</comment>
<gene>
    <name evidence="1" type="ORF">PYW08_011060</name>
</gene>
<evidence type="ECO:0000313" key="2">
    <source>
        <dbReference type="Proteomes" id="UP001231649"/>
    </source>
</evidence>
<sequence>MVRCCVKGCKSDSVSKIPGLSFHSFPEHYNLRQSWIAATKRRDWAPKPSSKICSKHFNDKMLIKKKRLTLLLYNAVPSLLPKDMENYIQYSLMGSVGKIRMRPDCLPSKLEYPDGMKSEVAVVLGTATGNYYKNSEIESAIRNNIHLKNQATQVRPEATDQFIQVCLRAKIRSKAVQCTVPTKDQSTSLTNMYSATSPYTCRVKTPTFNDTKAKSKLLLSNGKLEETHMYSTVTSPSSQSLLVRTNSERESQCEFSEIQIKMEQEDVYPMSPEQNVLIKNNLQYYSPDAEQDLPTVKMEEQEDRPRVPIKVISGPSPKYKVNEPPDPSPAIMITEIKSEAREGSLSREGSPSCDEEPGQSDDNQPPEDLVPLSAHPVPLSDAPDPLCDVQVKREEEETGEDRTAVEECPLKDKDREKRQVPSDAIHAAETAMNNMFKTHRQEQKIKSLTQQRERLTAKMHAMRQMIRRRDSKLHAQYTELHALHAQLHALRSFVTQHHGHAVVQELTAVCGDADSQQIQCVKQNDRNKPNRVVLVVKGADRPKTSVVRHKTAQTTPHIRPTSAIQQQSLISVQDTSDILQKALLADKNTSNFERTLVVSEKTGCVKQILDKRKKPSLVIQPLTDIPKKPSAATNRSLTVVKAKSVRPQIGSKRKSDIRQDPSVFIHPKLDVGRKVASDSLQTTDGGMSDVGQRSSDVGQRSLDVGQRSSDVGQRSSDVRQRTSDVRQNALVIQIDGMHSTVLQPTLVRLDDNDMDLG</sequence>
<keyword evidence="2" id="KW-1185">Reference proteome</keyword>
<accession>A0ACC2Q2H2</accession>
<dbReference type="Proteomes" id="UP001231649">
    <property type="component" value="Chromosome 28"/>
</dbReference>